<evidence type="ECO:0000313" key="3">
    <source>
        <dbReference type="Proteomes" id="UP000441333"/>
    </source>
</evidence>
<reference evidence="2 3" key="1">
    <citation type="submission" date="2019-09" db="EMBL/GenBank/DDBJ databases">
        <authorList>
            <person name="Cao W.R."/>
        </authorList>
    </citation>
    <scope>NUCLEOTIDE SEQUENCE [LARGE SCALE GENOMIC DNA]</scope>
    <source>
        <strain evidence="2 3">B1N29</strain>
    </source>
</reference>
<gene>
    <name evidence="2" type="ORF">F6U93_13925</name>
</gene>
<evidence type="ECO:0008006" key="4">
    <source>
        <dbReference type="Google" id="ProtNLM"/>
    </source>
</evidence>
<protein>
    <recommendedName>
        <fullName evidence="4">CBM-cenC domain-containing protein</fullName>
    </recommendedName>
</protein>
<organism evidence="2 3">
    <name type="scientific">Pseudotamlana haliotis</name>
    <dbReference type="NCBI Taxonomy" id="2614804"/>
    <lineage>
        <taxon>Bacteria</taxon>
        <taxon>Pseudomonadati</taxon>
        <taxon>Bacteroidota</taxon>
        <taxon>Flavobacteriia</taxon>
        <taxon>Flavobacteriales</taxon>
        <taxon>Flavobacteriaceae</taxon>
        <taxon>Pseudotamlana</taxon>
    </lineage>
</organism>
<sequence length="216" mass="24387">MYKLIVFFIFLLTFSCKQSTSSTEDVNIKTARVSTVKNENVIHSFDSEDLVTWSRVRVDIEPSSFYYSGLRAYSISRGTALEPSYLETTSVQVKPGKTYKVSLVVKKSDECPFLGLRIVGKYPDRVDAIYNLDNGTVLGVKVAKDFQNPKADIEKLKDDWFKCSLTAQLPSSDIKLIMGATTKDKDVSRWEGKTNKLVKTYIVPSSIIIEEVFSQH</sequence>
<keyword evidence="3" id="KW-1185">Reference proteome</keyword>
<feature type="signal peptide" evidence="1">
    <location>
        <begin position="1"/>
        <end position="18"/>
    </location>
</feature>
<evidence type="ECO:0000256" key="1">
    <source>
        <dbReference type="SAM" id="SignalP"/>
    </source>
</evidence>
<keyword evidence="1" id="KW-0732">Signal</keyword>
<dbReference type="AlphaFoldDB" id="A0A6N6MAR8"/>
<dbReference type="RefSeq" id="WP_150940837.1">
    <property type="nucleotide sequence ID" value="NZ_WAAT01000052.1"/>
</dbReference>
<name>A0A6N6MAR8_9FLAO</name>
<evidence type="ECO:0000313" key="2">
    <source>
        <dbReference type="EMBL" id="KAB1066516.1"/>
    </source>
</evidence>
<feature type="chain" id="PRO_5026978846" description="CBM-cenC domain-containing protein" evidence="1">
    <location>
        <begin position="19"/>
        <end position="216"/>
    </location>
</feature>
<comment type="caution">
    <text evidence="2">The sequence shown here is derived from an EMBL/GenBank/DDBJ whole genome shotgun (WGS) entry which is preliminary data.</text>
</comment>
<accession>A0A6N6MAR8</accession>
<dbReference type="EMBL" id="WAAT01000052">
    <property type="protein sequence ID" value="KAB1066516.1"/>
    <property type="molecule type" value="Genomic_DNA"/>
</dbReference>
<proteinExistence type="predicted"/>
<dbReference type="Proteomes" id="UP000441333">
    <property type="component" value="Unassembled WGS sequence"/>
</dbReference>
<dbReference type="PROSITE" id="PS51257">
    <property type="entry name" value="PROKAR_LIPOPROTEIN"/>
    <property type="match status" value="1"/>
</dbReference>